<organism evidence="4 5">
    <name type="scientific">Rosa chinensis</name>
    <name type="common">China rose</name>
    <dbReference type="NCBI Taxonomy" id="74649"/>
    <lineage>
        <taxon>Eukaryota</taxon>
        <taxon>Viridiplantae</taxon>
        <taxon>Streptophyta</taxon>
        <taxon>Embryophyta</taxon>
        <taxon>Tracheophyta</taxon>
        <taxon>Spermatophyta</taxon>
        <taxon>Magnoliopsida</taxon>
        <taxon>eudicotyledons</taxon>
        <taxon>Gunneridae</taxon>
        <taxon>Pentapetalae</taxon>
        <taxon>rosids</taxon>
        <taxon>fabids</taxon>
        <taxon>Rosales</taxon>
        <taxon>Rosaceae</taxon>
        <taxon>Rosoideae</taxon>
        <taxon>Rosoideae incertae sedis</taxon>
        <taxon>Rosa</taxon>
    </lineage>
</organism>
<dbReference type="AlphaFoldDB" id="A0A2P6QHR1"/>
<evidence type="ECO:0000313" key="5">
    <source>
        <dbReference type="Proteomes" id="UP000238479"/>
    </source>
</evidence>
<dbReference type="EMBL" id="PDCK01000043">
    <property type="protein sequence ID" value="PRQ33715.1"/>
    <property type="molecule type" value="Genomic_DNA"/>
</dbReference>
<evidence type="ECO:0000256" key="2">
    <source>
        <dbReference type="SAM" id="SignalP"/>
    </source>
</evidence>
<dbReference type="GO" id="GO:0030570">
    <property type="term" value="F:pectate lyase activity"/>
    <property type="evidence" value="ECO:0007669"/>
    <property type="project" value="InterPro"/>
</dbReference>
<dbReference type="Pfam" id="PF04431">
    <property type="entry name" value="Pec_lyase_N"/>
    <property type="match status" value="1"/>
</dbReference>
<gene>
    <name evidence="4" type="ORF">RchiOBHm_Chr5g0060721</name>
</gene>
<feature type="domain" description="Pectate lyase N-terminal" evidence="3">
    <location>
        <begin position="33"/>
        <end position="72"/>
    </location>
</feature>
<evidence type="ECO:0000259" key="3">
    <source>
        <dbReference type="Pfam" id="PF04431"/>
    </source>
</evidence>
<accession>A0A2P6QHR1</accession>
<keyword evidence="2" id="KW-0732">Signal</keyword>
<dbReference type="Proteomes" id="UP000238479">
    <property type="component" value="Chromosome 5"/>
</dbReference>
<dbReference type="Gramene" id="PRQ33715">
    <property type="protein sequence ID" value="PRQ33715"/>
    <property type="gene ID" value="RchiOBHm_Chr5g0060721"/>
</dbReference>
<name>A0A2P6QHR1_ROSCH</name>
<evidence type="ECO:0000313" key="4">
    <source>
        <dbReference type="EMBL" id="PRQ33715.1"/>
    </source>
</evidence>
<comment type="caution">
    <text evidence="4">The sequence shown here is derived from an EMBL/GenBank/DDBJ whole genome shotgun (WGS) entry which is preliminary data.</text>
</comment>
<dbReference type="InterPro" id="IPR007524">
    <property type="entry name" value="Pec_lyase_N"/>
</dbReference>
<keyword evidence="4" id="KW-0456">Lyase</keyword>
<feature type="chain" id="PRO_5015130802" evidence="2">
    <location>
        <begin position="27"/>
        <end position="77"/>
    </location>
</feature>
<protein>
    <submittedName>
        <fullName evidence="4">Putative pectate lyase</fullName>
    </submittedName>
</protein>
<evidence type="ECO:0000256" key="1">
    <source>
        <dbReference type="ARBA" id="ARBA00010980"/>
    </source>
</evidence>
<keyword evidence="5" id="KW-1185">Reference proteome</keyword>
<comment type="similarity">
    <text evidence="1">Belongs to the polysaccharide lyase 1 family.</text>
</comment>
<sequence>MAAKRINSLIFLFLFLLSFIAVIVSAEPGPVEDAYWKKREADAQNVAQQSVNPHPEQVTEELNTNVGQLVSEQDKHH</sequence>
<reference evidence="4 5" key="1">
    <citation type="journal article" date="2018" name="Nat. Genet.">
        <title>The Rosa genome provides new insights in the design of modern roses.</title>
        <authorList>
            <person name="Bendahmane M."/>
        </authorList>
    </citation>
    <scope>NUCLEOTIDE SEQUENCE [LARGE SCALE GENOMIC DNA]</scope>
    <source>
        <strain evidence="5">cv. Old Blush</strain>
    </source>
</reference>
<proteinExistence type="inferred from homology"/>
<feature type="signal peptide" evidence="2">
    <location>
        <begin position="1"/>
        <end position="26"/>
    </location>
</feature>